<evidence type="ECO:0000313" key="2">
    <source>
        <dbReference type="Proteomes" id="UP000252038"/>
    </source>
</evidence>
<dbReference type="Proteomes" id="UP000252038">
    <property type="component" value="Chromosome"/>
</dbReference>
<dbReference type="EMBL" id="CP029554">
    <property type="protein sequence ID" value="AXE32912.1"/>
    <property type="molecule type" value="Genomic_DNA"/>
</dbReference>
<evidence type="ECO:0008006" key="3">
    <source>
        <dbReference type="Google" id="ProtNLM"/>
    </source>
</evidence>
<proteinExistence type="predicted"/>
<evidence type="ECO:0000313" key="1">
    <source>
        <dbReference type="EMBL" id="AXE32912.1"/>
    </source>
</evidence>
<dbReference type="KEGG" id="chrb:DK843_00465"/>
<dbReference type="AlphaFoldDB" id="A0A344UCB4"/>
<organism evidence="1 2">
    <name type="scientific">Chromobacterium phragmitis</name>
    <dbReference type="NCBI Taxonomy" id="2202141"/>
    <lineage>
        <taxon>Bacteria</taxon>
        <taxon>Pseudomonadati</taxon>
        <taxon>Pseudomonadota</taxon>
        <taxon>Betaproteobacteria</taxon>
        <taxon>Neisseriales</taxon>
        <taxon>Chromobacteriaceae</taxon>
        <taxon>Chromobacterium</taxon>
    </lineage>
</organism>
<protein>
    <recommendedName>
        <fullName evidence="3">Lipoprotein SmpA/OmlA domain-containing protein</fullName>
    </recommendedName>
</protein>
<reference evidence="1 2" key="1">
    <citation type="submission" date="2018-05" db="EMBL/GenBank/DDBJ databases">
        <title>Genome sequencing, assembly and analysis of the novel insecticidal bacterium, Chromobacterium phragmitis.</title>
        <authorList>
            <person name="Sparks M.E."/>
            <person name="Blackburn M.B."/>
            <person name="Gundersen-Rindal D.E."/>
        </authorList>
    </citation>
    <scope>NUCLEOTIDE SEQUENCE [LARGE SCALE GENOMIC DNA]</scope>
    <source>
        <strain evidence="1">IIBBL 274-1</strain>
    </source>
</reference>
<gene>
    <name evidence="1" type="ORF">DK843_00465</name>
</gene>
<sequence>MASRKQDCETRQVFSVIKKETKNEKTMLSIISAAILSGCAGIDFKKPEANALMLGQSTTADVIRVMGAPQQRGESLKNEQTLQLNRYVYASTAGTARYPSVTPARSMVFSTFKDVLVGQEFNSSFAEDASEFDDAKIGALQKGKTTKAEVIAMLGQPSGQAIYPIIKSKTGKGMIYAYSHVTGTVFNMKMYSKLLIVSLDEQDIVSDVEYTSSGDKPSAN</sequence>
<name>A0A344UCB4_9NEIS</name>
<accession>A0A344UCB4</accession>